<sequence length="220" mass="23797">MTARAQGGVGEASGKTGGMALPMGIKVQFDAADSPEEVSQSIKIFLLLTALSLAPSALIMTTSFVRILVVFGLLKRALGTQQNPPGQVLAAMALFLTIFIMMPVWQAINTDALQPYMAKTITQKEAWTRGVVPLKAFMIKQTGEKEMALFLELAGQDMPETIDDVPLSILIPSFIISELKTAFQIGFLVYLPFLVIDLVIASSLMSLGMMMLPPMMISLP</sequence>
<keyword evidence="11" id="KW-0975">Bacterial flagellum</keyword>
<name>X0UJX7_9ZZZZ</name>
<feature type="transmembrane region" description="Helical" evidence="13">
    <location>
        <begin position="86"/>
        <end position="108"/>
    </location>
</feature>
<dbReference type="GO" id="GO:0009306">
    <property type="term" value="P:protein secretion"/>
    <property type="evidence" value="ECO:0007669"/>
    <property type="project" value="InterPro"/>
</dbReference>
<dbReference type="Pfam" id="PF00813">
    <property type="entry name" value="FliP"/>
    <property type="match status" value="1"/>
</dbReference>
<keyword evidence="6 13" id="KW-0812">Transmembrane</keyword>
<dbReference type="PROSITE" id="PS01060">
    <property type="entry name" value="FLIP_1"/>
    <property type="match status" value="1"/>
</dbReference>
<feature type="non-terminal residue" evidence="14">
    <location>
        <position position="220"/>
    </location>
</feature>
<dbReference type="PANTHER" id="PTHR30587:SF0">
    <property type="entry name" value="FLAGELLAR BIOSYNTHETIC PROTEIN FLIP"/>
    <property type="match status" value="1"/>
</dbReference>
<evidence type="ECO:0000256" key="6">
    <source>
        <dbReference type="ARBA" id="ARBA00022692"/>
    </source>
</evidence>
<dbReference type="EMBL" id="BARS01028803">
    <property type="protein sequence ID" value="GAF99581.1"/>
    <property type="molecule type" value="Genomic_DNA"/>
</dbReference>
<dbReference type="NCBIfam" id="TIGR01103">
    <property type="entry name" value="fliP"/>
    <property type="match status" value="1"/>
</dbReference>
<evidence type="ECO:0000256" key="10">
    <source>
        <dbReference type="ARBA" id="ARBA00023136"/>
    </source>
</evidence>
<evidence type="ECO:0000313" key="14">
    <source>
        <dbReference type="EMBL" id="GAF99581.1"/>
    </source>
</evidence>
<reference evidence="14" key="1">
    <citation type="journal article" date="2014" name="Front. Microbiol.">
        <title>High frequency of phylogenetically diverse reductive dehalogenase-homologous genes in deep subseafloor sedimentary metagenomes.</title>
        <authorList>
            <person name="Kawai M."/>
            <person name="Futagami T."/>
            <person name="Toyoda A."/>
            <person name="Takaki Y."/>
            <person name="Nishi S."/>
            <person name="Hori S."/>
            <person name="Arai W."/>
            <person name="Tsubouchi T."/>
            <person name="Morono Y."/>
            <person name="Uchiyama I."/>
            <person name="Ito T."/>
            <person name="Fujiyama A."/>
            <person name="Inagaki F."/>
            <person name="Takami H."/>
        </authorList>
    </citation>
    <scope>NUCLEOTIDE SEQUENCE</scope>
    <source>
        <strain evidence="14">Expedition CK06-06</strain>
    </source>
</reference>
<accession>X0UJX7</accession>
<keyword evidence="12" id="KW-1006">Bacterial flagellum protein export</keyword>
<evidence type="ECO:0000256" key="7">
    <source>
        <dbReference type="ARBA" id="ARBA00022795"/>
    </source>
</evidence>
<dbReference type="PRINTS" id="PR01302">
    <property type="entry name" value="TYPE3IMPPROT"/>
</dbReference>
<organism evidence="14">
    <name type="scientific">marine sediment metagenome</name>
    <dbReference type="NCBI Taxonomy" id="412755"/>
    <lineage>
        <taxon>unclassified sequences</taxon>
        <taxon>metagenomes</taxon>
        <taxon>ecological metagenomes</taxon>
    </lineage>
</organism>
<dbReference type="GO" id="GO:0009425">
    <property type="term" value="C:bacterial-type flagellum basal body"/>
    <property type="evidence" value="ECO:0007669"/>
    <property type="project" value="UniProtKB-SubCell"/>
</dbReference>
<keyword evidence="7" id="KW-1005">Bacterial flagellum biogenesis</keyword>
<protein>
    <recommendedName>
        <fullName evidence="3">Flagellar biosynthetic protein FliP</fullName>
    </recommendedName>
</protein>
<evidence type="ECO:0000256" key="1">
    <source>
        <dbReference type="ARBA" id="ARBA00004117"/>
    </source>
</evidence>
<evidence type="ECO:0000256" key="9">
    <source>
        <dbReference type="ARBA" id="ARBA00022989"/>
    </source>
</evidence>
<keyword evidence="4" id="KW-0813">Transport</keyword>
<evidence type="ECO:0000256" key="4">
    <source>
        <dbReference type="ARBA" id="ARBA00022448"/>
    </source>
</evidence>
<evidence type="ECO:0000256" key="12">
    <source>
        <dbReference type="ARBA" id="ARBA00023225"/>
    </source>
</evidence>
<evidence type="ECO:0000256" key="11">
    <source>
        <dbReference type="ARBA" id="ARBA00023143"/>
    </source>
</evidence>
<comment type="subcellular location">
    <subcellularLocation>
        <location evidence="1">Bacterial flagellum basal body</location>
    </subcellularLocation>
    <subcellularLocation>
        <location evidence="2">Cell membrane</location>
        <topology evidence="2">Multi-pass membrane protein</topology>
    </subcellularLocation>
</comment>
<proteinExistence type="predicted"/>
<dbReference type="InterPro" id="IPR005838">
    <property type="entry name" value="T3SS_IM_P"/>
</dbReference>
<evidence type="ECO:0000256" key="3">
    <source>
        <dbReference type="ARBA" id="ARBA00021714"/>
    </source>
</evidence>
<evidence type="ECO:0000256" key="5">
    <source>
        <dbReference type="ARBA" id="ARBA00022475"/>
    </source>
</evidence>
<dbReference type="GO" id="GO:0044781">
    <property type="term" value="P:bacterial-type flagellum organization"/>
    <property type="evidence" value="ECO:0007669"/>
    <property type="project" value="UniProtKB-KW"/>
</dbReference>
<evidence type="ECO:0000256" key="8">
    <source>
        <dbReference type="ARBA" id="ARBA00022927"/>
    </source>
</evidence>
<feature type="transmembrane region" description="Helical" evidence="13">
    <location>
        <begin position="187"/>
        <end position="212"/>
    </location>
</feature>
<dbReference type="InterPro" id="IPR005837">
    <property type="entry name" value="FliP"/>
</dbReference>
<keyword evidence="10 13" id="KW-0472">Membrane</keyword>
<dbReference type="PRINTS" id="PR00951">
    <property type="entry name" value="FLGBIOSNFLIP"/>
</dbReference>
<feature type="transmembrane region" description="Helical" evidence="13">
    <location>
        <begin position="44"/>
        <end position="74"/>
    </location>
</feature>
<keyword evidence="5" id="KW-1003">Cell membrane</keyword>
<dbReference type="GO" id="GO:0005886">
    <property type="term" value="C:plasma membrane"/>
    <property type="evidence" value="ECO:0007669"/>
    <property type="project" value="UniProtKB-SubCell"/>
</dbReference>
<keyword evidence="9 13" id="KW-1133">Transmembrane helix</keyword>
<dbReference type="PANTHER" id="PTHR30587">
    <property type="entry name" value="FLAGELLAR BIOSYNTHETIC PROTEIN FLIP"/>
    <property type="match status" value="1"/>
</dbReference>
<evidence type="ECO:0000256" key="2">
    <source>
        <dbReference type="ARBA" id="ARBA00004651"/>
    </source>
</evidence>
<dbReference type="AlphaFoldDB" id="X0UJX7"/>
<comment type="caution">
    <text evidence="14">The sequence shown here is derived from an EMBL/GenBank/DDBJ whole genome shotgun (WGS) entry which is preliminary data.</text>
</comment>
<keyword evidence="8" id="KW-0653">Protein transport</keyword>
<evidence type="ECO:0000256" key="13">
    <source>
        <dbReference type="SAM" id="Phobius"/>
    </source>
</evidence>
<gene>
    <name evidence="14" type="ORF">S01H1_45106</name>
</gene>